<evidence type="ECO:0000256" key="1">
    <source>
        <dbReference type="SAM" id="MobiDB-lite"/>
    </source>
</evidence>
<feature type="region of interest" description="Disordered" evidence="1">
    <location>
        <begin position="281"/>
        <end position="303"/>
    </location>
</feature>
<reference evidence="4" key="1">
    <citation type="journal article" date="2013" name="Genome Announc.">
        <title>Draft genome sequence of Botrytis cinerea BcDW1, inoculum for noble rot of grape berries.</title>
        <authorList>
            <person name="Blanco-Ulate B."/>
            <person name="Allen G."/>
            <person name="Powell A.L."/>
            <person name="Cantu D."/>
        </authorList>
    </citation>
    <scope>NUCLEOTIDE SEQUENCE [LARGE SCALE GENOMIC DNA]</scope>
    <source>
        <strain evidence="4">BcDW1</strain>
    </source>
</reference>
<protein>
    <submittedName>
        <fullName evidence="3">Putative polyprotein-like protein</fullName>
    </submittedName>
</protein>
<evidence type="ECO:0000313" key="4">
    <source>
        <dbReference type="Proteomes" id="UP000012045"/>
    </source>
</evidence>
<dbReference type="HOGENOM" id="CLU_000384_19_3_1"/>
<name>M7TXE8_BOTF1</name>
<dbReference type="Gene3D" id="3.30.70.270">
    <property type="match status" value="1"/>
</dbReference>
<feature type="compositionally biased region" description="Polar residues" evidence="1">
    <location>
        <begin position="292"/>
        <end position="303"/>
    </location>
</feature>
<dbReference type="AlphaFoldDB" id="M7TXE8"/>
<gene>
    <name evidence="3" type="ORF">BcDW1_3033</name>
</gene>
<organism evidence="3 4">
    <name type="scientific">Botryotinia fuckeliana (strain BcDW1)</name>
    <name type="common">Noble rot fungus</name>
    <name type="synonym">Botrytis cinerea</name>
    <dbReference type="NCBI Taxonomy" id="1290391"/>
    <lineage>
        <taxon>Eukaryota</taxon>
        <taxon>Fungi</taxon>
        <taxon>Dikarya</taxon>
        <taxon>Ascomycota</taxon>
        <taxon>Pezizomycotina</taxon>
        <taxon>Leotiomycetes</taxon>
        <taxon>Helotiales</taxon>
        <taxon>Sclerotiniaceae</taxon>
        <taxon>Botrytis</taxon>
    </lineage>
</organism>
<dbReference type="InterPro" id="IPR043128">
    <property type="entry name" value="Rev_trsase/Diguanyl_cyclase"/>
</dbReference>
<dbReference type="Pfam" id="PF00078">
    <property type="entry name" value="RVT_1"/>
    <property type="match status" value="1"/>
</dbReference>
<proteinExistence type="predicted"/>
<evidence type="ECO:0000259" key="2">
    <source>
        <dbReference type="PROSITE" id="PS50878"/>
    </source>
</evidence>
<feature type="region of interest" description="Disordered" evidence="1">
    <location>
        <begin position="81"/>
        <end position="105"/>
    </location>
</feature>
<accession>M7TXE8</accession>
<dbReference type="EMBL" id="KB707790">
    <property type="protein sequence ID" value="EMR88326.1"/>
    <property type="molecule type" value="Genomic_DNA"/>
</dbReference>
<dbReference type="InterPro" id="IPR053134">
    <property type="entry name" value="RNA-dir_DNA_polymerase"/>
</dbReference>
<dbReference type="PANTHER" id="PTHR24559">
    <property type="entry name" value="TRANSPOSON TY3-I GAG-POL POLYPROTEIN"/>
    <property type="match status" value="1"/>
</dbReference>
<dbReference type="InterPro" id="IPR000477">
    <property type="entry name" value="RT_dom"/>
</dbReference>
<dbReference type="CDD" id="cd01647">
    <property type="entry name" value="RT_LTR"/>
    <property type="match status" value="1"/>
</dbReference>
<dbReference type="OrthoDB" id="5588148at2759"/>
<dbReference type="PROSITE" id="PS50878">
    <property type="entry name" value="RT_POL"/>
    <property type="match status" value="1"/>
</dbReference>
<dbReference type="STRING" id="1290391.M7TXE8"/>
<evidence type="ECO:0000313" key="3">
    <source>
        <dbReference type="EMBL" id="EMR88326.1"/>
    </source>
</evidence>
<dbReference type="PANTHER" id="PTHR24559:SF440">
    <property type="entry name" value="RIBONUCLEASE H"/>
    <property type="match status" value="1"/>
</dbReference>
<feature type="domain" description="Reverse transcriptase" evidence="2">
    <location>
        <begin position="432"/>
        <end position="644"/>
    </location>
</feature>
<dbReference type="SUPFAM" id="SSF56672">
    <property type="entry name" value="DNA/RNA polymerases"/>
    <property type="match status" value="1"/>
</dbReference>
<sequence length="686" mass="79182">MGIYIEFLSVENINFATTEGGSQSLQKMITDAQTTGQQQIDTRNGATREGMFDKMIKEMERVKQAYEEAMKRNLYVLPLVDSDNAATPPPTTRRGAASNQEKPPKLQRLEKYAGESIGKAKDVFFQAEVMFRSDGGCHFPTDEKKIDHVIQYFEKQPPSIWRRYESESANSGLSWLDFKEYMYDSIMDKGNRQRQAIQRIIHAKQQPGQSVNAFVSYLESLEEDIEQEADSIRSERLLAGLRPHITKRISESVQQPESRNELIKQACRLESVDKLYLGKTLTNHMGPASEPNPRQNHGTSRSESILKQDNAQAALRDLQSQPNWRLRKIMKDQKGEKRTFTHEFTAAVLDLPKVDTIFGLPWLQAVNPDIDWRSTSLRYRPTFRDLEIISAREIYSEAKKGTHVYVTLPESQPHYCKGKGGRQVPTHSTLSIPEEYQEFQQAFFEEESTILPEHHPTEHRIDLEVDSKPPWRPIYSLSEEELTVLREYLEEYQKKEWIRRPIGSAGAPIMFVLKKGGGYRLRQGVVFTKLDLRDAYHRIRIREGDEWKTAFRTRYGQFEYLVMPFGLTNAPATFQTYINQALSGLTDTICIVYLDDILIYFKDREAHTQDVRRVLERLIEYKLFAKLEKCVFYTNEVEFLGFVVSGAGSVTEQNVTSSRHVIVDPSGPLRAEGMLAYMYKLYNFHS</sequence>
<dbReference type="Gene3D" id="3.10.10.10">
    <property type="entry name" value="HIV Type 1 Reverse Transcriptase, subunit A, domain 1"/>
    <property type="match status" value="1"/>
</dbReference>
<dbReference type="InterPro" id="IPR043502">
    <property type="entry name" value="DNA/RNA_pol_sf"/>
</dbReference>
<dbReference type="Proteomes" id="UP000012045">
    <property type="component" value="Unassembled WGS sequence"/>
</dbReference>